<accession>I8XUJ6</accession>
<proteinExistence type="predicted"/>
<sequence length="234" mass="27002">MKKMKFLLLLFVVYCLSSCQKDPLYSCDPSIEKWASENLSAINRLDREQLLNLGNDSYRKAAYRGFSSEKKQKIWKEKYLELKKLNWSKAEWEHIDLIYSLVLDDKISIINSLDVENDDELLKFIYRWQEHASEVLGWNKKQIFAICYSIGKVINKQGDLALNYERNNRLVRTEPGAGFECSCSQVSSYCDILDHEGPDYTTCRTPEGGGCKKIPGCGLFWQFECTGMCLGLNV</sequence>
<dbReference type="PATRIC" id="fig|997884.3.peg.324"/>
<reference evidence="1 2" key="1">
    <citation type="submission" date="2012-02" db="EMBL/GenBank/DDBJ databases">
        <title>The Genome Sequence of Bacteroides nordii CL02T12C05.</title>
        <authorList>
            <consortium name="The Broad Institute Genome Sequencing Platform"/>
            <person name="Earl A."/>
            <person name="Ward D."/>
            <person name="Feldgarden M."/>
            <person name="Gevers D."/>
            <person name="Zitomersky N.L."/>
            <person name="Coyne M.J."/>
            <person name="Comstock L.E."/>
            <person name="Young S.K."/>
            <person name="Zeng Q."/>
            <person name="Gargeya S."/>
            <person name="Fitzgerald M."/>
            <person name="Haas B."/>
            <person name="Abouelleil A."/>
            <person name="Alvarado L."/>
            <person name="Arachchi H.M."/>
            <person name="Berlin A."/>
            <person name="Chapman S.B."/>
            <person name="Gearin G."/>
            <person name="Goldberg J."/>
            <person name="Griggs A."/>
            <person name="Gujja S."/>
            <person name="Hansen M."/>
            <person name="Heiman D."/>
            <person name="Howarth C."/>
            <person name="Larimer J."/>
            <person name="Lui A."/>
            <person name="MacDonald P.J.P."/>
            <person name="McCowen C."/>
            <person name="Montmayeur A."/>
            <person name="Murphy C."/>
            <person name="Neiman D."/>
            <person name="Pearson M."/>
            <person name="Priest M."/>
            <person name="Roberts A."/>
            <person name="Saif S."/>
            <person name="Shea T."/>
            <person name="Sisk P."/>
            <person name="Stolte C."/>
            <person name="Sykes S."/>
            <person name="Wortman J."/>
            <person name="Nusbaum C."/>
            <person name="Birren B."/>
        </authorList>
    </citation>
    <scope>NUCLEOTIDE SEQUENCE [LARGE SCALE GENOMIC DNA]</scope>
    <source>
        <strain evidence="1 2">CL02T12C05</strain>
    </source>
</reference>
<dbReference type="HOGENOM" id="CLU_1202856_0_0_10"/>
<dbReference type="NCBIfam" id="NF033852">
    <property type="entry name" value="fulvocin_rel"/>
    <property type="match status" value="1"/>
</dbReference>
<keyword evidence="2" id="KW-1185">Reference proteome</keyword>
<protein>
    <submittedName>
        <fullName evidence="1">Uncharacterized protein</fullName>
    </submittedName>
</protein>
<gene>
    <name evidence="1" type="ORF">HMPREF1068_00303</name>
</gene>
<comment type="caution">
    <text evidence="1">The sequence shown here is derived from an EMBL/GenBank/DDBJ whole genome shotgun (WGS) entry which is preliminary data.</text>
</comment>
<dbReference type="EMBL" id="AGXS01000003">
    <property type="protein sequence ID" value="EIY54590.1"/>
    <property type="molecule type" value="Genomic_DNA"/>
</dbReference>
<evidence type="ECO:0000313" key="2">
    <source>
        <dbReference type="Proteomes" id="UP000003089"/>
    </source>
</evidence>
<dbReference type="eggNOG" id="ENOG5033G4P">
    <property type="taxonomic scope" value="Bacteria"/>
</dbReference>
<dbReference type="AlphaFoldDB" id="I8XUJ6"/>
<dbReference type="STRING" id="997884.HMPREF1068_00303"/>
<name>I8XUJ6_9BACE</name>
<evidence type="ECO:0000313" key="1">
    <source>
        <dbReference type="EMBL" id="EIY54590.1"/>
    </source>
</evidence>
<dbReference type="Proteomes" id="UP000003089">
    <property type="component" value="Unassembled WGS sequence"/>
</dbReference>
<dbReference type="RefSeq" id="WP_007483110.1">
    <property type="nucleotide sequence ID" value="NZ_JH724314.1"/>
</dbReference>
<organism evidence="1 2">
    <name type="scientific">Bacteroides nordii CL02T12C05</name>
    <dbReference type="NCBI Taxonomy" id="997884"/>
    <lineage>
        <taxon>Bacteria</taxon>
        <taxon>Pseudomonadati</taxon>
        <taxon>Bacteroidota</taxon>
        <taxon>Bacteroidia</taxon>
        <taxon>Bacteroidales</taxon>
        <taxon>Bacteroidaceae</taxon>
        <taxon>Bacteroides</taxon>
    </lineage>
</organism>